<evidence type="ECO:0000313" key="2">
    <source>
        <dbReference type="Proteomes" id="UP001470230"/>
    </source>
</evidence>
<gene>
    <name evidence="1" type="ORF">M9Y10_005846</name>
</gene>
<keyword evidence="2" id="KW-1185">Reference proteome</keyword>
<proteinExistence type="predicted"/>
<dbReference type="EMBL" id="JAPFFF010000012">
    <property type="protein sequence ID" value="KAK8875672.1"/>
    <property type="molecule type" value="Genomic_DNA"/>
</dbReference>
<name>A0ABR2JDM5_9EUKA</name>
<evidence type="ECO:0000313" key="1">
    <source>
        <dbReference type="EMBL" id="KAK8875672.1"/>
    </source>
</evidence>
<reference evidence="1 2" key="1">
    <citation type="submission" date="2024-04" db="EMBL/GenBank/DDBJ databases">
        <title>Tritrichomonas musculus Genome.</title>
        <authorList>
            <person name="Alves-Ferreira E."/>
            <person name="Grigg M."/>
            <person name="Lorenzi H."/>
            <person name="Galac M."/>
        </authorList>
    </citation>
    <scope>NUCLEOTIDE SEQUENCE [LARGE SCALE GENOMIC DNA]</scope>
    <source>
        <strain evidence="1 2">EAF2021</strain>
    </source>
</reference>
<protein>
    <submittedName>
        <fullName evidence="1">Uncharacterized protein</fullName>
    </submittedName>
</protein>
<accession>A0ABR2JDM5</accession>
<comment type="caution">
    <text evidence="1">The sequence shown here is derived from an EMBL/GenBank/DDBJ whole genome shotgun (WGS) entry which is preliminary data.</text>
</comment>
<organism evidence="1 2">
    <name type="scientific">Tritrichomonas musculus</name>
    <dbReference type="NCBI Taxonomy" id="1915356"/>
    <lineage>
        <taxon>Eukaryota</taxon>
        <taxon>Metamonada</taxon>
        <taxon>Parabasalia</taxon>
        <taxon>Tritrichomonadida</taxon>
        <taxon>Tritrichomonadidae</taxon>
        <taxon>Tritrichomonas</taxon>
    </lineage>
</organism>
<dbReference type="Proteomes" id="UP001470230">
    <property type="component" value="Unassembled WGS sequence"/>
</dbReference>
<sequence length="136" mass="15739">MRIGRPKNHIFKMKYIVWIYNDNEIGCFDMNNKHQASAKDEIIIRNQQNISNNPENDTNIISNPSVNNQNDEMAICGDEVIDSLYSNATSSSIDLEYPDETTLENNLEDFGFQWYNDPEFGKCNDDFINDDLLGKF</sequence>